<dbReference type="EMBL" id="JAAMPC010000005">
    <property type="protein sequence ID" value="KAG2310505.1"/>
    <property type="molecule type" value="Genomic_DNA"/>
</dbReference>
<reference evidence="2 3" key="1">
    <citation type="submission" date="2020-02" db="EMBL/GenBank/DDBJ databases">
        <authorList>
            <person name="Ma Q."/>
            <person name="Huang Y."/>
            <person name="Song X."/>
            <person name="Pei D."/>
        </authorList>
    </citation>
    <scope>NUCLEOTIDE SEQUENCE [LARGE SCALE GENOMIC DNA]</scope>
    <source>
        <strain evidence="2">Sxm20200214</strain>
        <tissue evidence="2">Leaf</tissue>
    </source>
</reference>
<protein>
    <recommendedName>
        <fullName evidence="1">VAN3-binding protein-like auxin canalisation domain-containing protein</fullName>
    </recommendedName>
</protein>
<dbReference type="Proteomes" id="UP000886595">
    <property type="component" value="Unassembled WGS sequence"/>
</dbReference>
<gene>
    <name evidence="2" type="ORF">Bca52824_022062</name>
</gene>
<comment type="caution">
    <text evidence="2">The sequence shown here is derived from an EMBL/GenBank/DDBJ whole genome shotgun (WGS) entry which is preliminary data.</text>
</comment>
<name>A0A8X7VFI0_BRACI</name>
<dbReference type="PANTHER" id="PTHR31351:SF4">
    <property type="entry name" value="AUXIN CANALIZATION PROTEIN (DUF828)"/>
    <property type="match status" value="1"/>
</dbReference>
<evidence type="ECO:0000313" key="3">
    <source>
        <dbReference type="Proteomes" id="UP000886595"/>
    </source>
</evidence>
<sequence>MLMLLTSSPEQYAFCCSSPVICNQKLYQIHGAITLASVDAYVAAIAATTITSSISGRDEQMAKTDMAVASDATLADAQCMEAAEVNRAEREHLVSVFSATINVRYAGDI</sequence>
<keyword evidence="3" id="KW-1185">Reference proteome</keyword>
<dbReference type="OrthoDB" id="1748449at2759"/>
<proteinExistence type="predicted"/>
<dbReference type="Pfam" id="PF05703">
    <property type="entry name" value="Auxin_canalis"/>
    <property type="match status" value="1"/>
</dbReference>
<evidence type="ECO:0000259" key="1">
    <source>
        <dbReference type="Pfam" id="PF05703"/>
    </source>
</evidence>
<dbReference type="GO" id="GO:0010087">
    <property type="term" value="P:phloem or xylem histogenesis"/>
    <property type="evidence" value="ECO:0007669"/>
    <property type="project" value="TreeGrafter"/>
</dbReference>
<evidence type="ECO:0000313" key="2">
    <source>
        <dbReference type="EMBL" id="KAG2310505.1"/>
    </source>
</evidence>
<accession>A0A8X7VFI0</accession>
<dbReference type="InterPro" id="IPR008546">
    <property type="entry name" value="VAN3-bd-like_auxin_canal"/>
</dbReference>
<dbReference type="GO" id="GO:0009734">
    <property type="term" value="P:auxin-activated signaling pathway"/>
    <property type="evidence" value="ECO:0007669"/>
    <property type="project" value="TreeGrafter"/>
</dbReference>
<dbReference type="PANTHER" id="PTHR31351">
    <property type="entry name" value="EXPRESSED PROTEIN"/>
    <property type="match status" value="1"/>
</dbReference>
<organism evidence="2 3">
    <name type="scientific">Brassica carinata</name>
    <name type="common">Ethiopian mustard</name>
    <name type="synonym">Abyssinian cabbage</name>
    <dbReference type="NCBI Taxonomy" id="52824"/>
    <lineage>
        <taxon>Eukaryota</taxon>
        <taxon>Viridiplantae</taxon>
        <taxon>Streptophyta</taxon>
        <taxon>Embryophyta</taxon>
        <taxon>Tracheophyta</taxon>
        <taxon>Spermatophyta</taxon>
        <taxon>Magnoliopsida</taxon>
        <taxon>eudicotyledons</taxon>
        <taxon>Gunneridae</taxon>
        <taxon>Pentapetalae</taxon>
        <taxon>rosids</taxon>
        <taxon>malvids</taxon>
        <taxon>Brassicales</taxon>
        <taxon>Brassicaceae</taxon>
        <taxon>Brassiceae</taxon>
        <taxon>Brassica</taxon>
    </lineage>
</organism>
<dbReference type="GO" id="GO:0010305">
    <property type="term" value="P:leaf vascular tissue pattern formation"/>
    <property type="evidence" value="ECO:0007669"/>
    <property type="project" value="TreeGrafter"/>
</dbReference>
<dbReference type="InterPro" id="IPR040269">
    <property type="entry name" value="VAB"/>
</dbReference>
<dbReference type="AlphaFoldDB" id="A0A8X7VFI0"/>
<feature type="domain" description="VAN3-binding protein-like auxin canalisation" evidence="1">
    <location>
        <begin position="28"/>
        <end position="109"/>
    </location>
</feature>